<dbReference type="PANTHER" id="PTHR13767:SF2">
    <property type="entry name" value="PSEUDOURIDYLATE SYNTHASE TRUB1"/>
    <property type="match status" value="1"/>
</dbReference>
<dbReference type="GO" id="GO:0003723">
    <property type="term" value="F:RNA binding"/>
    <property type="evidence" value="ECO:0007669"/>
    <property type="project" value="InterPro"/>
</dbReference>
<gene>
    <name evidence="5" type="primary">truB</name>
    <name evidence="9" type="ORF">AVDCRST_MAG84-1214</name>
</gene>
<dbReference type="InterPro" id="IPR014780">
    <property type="entry name" value="tRNA_psdUridine_synth_TruB"/>
</dbReference>
<dbReference type="GO" id="GO:0031119">
    <property type="term" value="P:tRNA pseudouridine synthesis"/>
    <property type="evidence" value="ECO:0007669"/>
    <property type="project" value="UniProtKB-UniRule"/>
</dbReference>
<feature type="domain" description="tRNA pseudouridine synthase II TruB subfamily 1 C-terminal" evidence="8">
    <location>
        <begin position="237"/>
        <end position="301"/>
    </location>
</feature>
<sequence length="313" mass="34152">MTTDGFLNLNKPAGMTSHDCVGRVRRLLKLKRVGHGGTLDPAVTGVLPIALGKATRLLQYLQHNKAYRGTIRFGLTTATDDLEGEIIHSRPVPELSLEKVQAALPKFLGKIEQFPPSFSAVQVGGKRLYELARKGETVEVAARNVEVFRLEILDWRSGDFPELDLSIACGAGTYIRAIARDLGAMLNAGGTLACLTRTESSGFSIDQSLSFEELEQQLQEDKFCPILPSAVLGHLGAIVLSPEYTKRWFQGQRLPIPETPIGGEEESSNNPPHNPIPQPPYPLQVYDRDGNFLGIGQVANSETSTILSPQIVL</sequence>
<dbReference type="Pfam" id="PF09157">
    <property type="entry name" value="TruB-C_2"/>
    <property type="match status" value="1"/>
</dbReference>
<dbReference type="FunFam" id="3.30.2350.10:FF:000011">
    <property type="entry name" value="tRNA pseudouridine synthase B"/>
    <property type="match status" value="1"/>
</dbReference>
<dbReference type="CDD" id="cd02573">
    <property type="entry name" value="PseudoU_synth_EcTruB"/>
    <property type="match status" value="1"/>
</dbReference>
<comment type="similarity">
    <text evidence="2 5">Belongs to the pseudouridine synthase TruB family. Type 1 subfamily.</text>
</comment>
<evidence type="ECO:0000313" key="9">
    <source>
        <dbReference type="EMBL" id="CAA9318704.1"/>
    </source>
</evidence>
<keyword evidence="4 5" id="KW-0413">Isomerase</keyword>
<evidence type="ECO:0000256" key="4">
    <source>
        <dbReference type="ARBA" id="ARBA00023235"/>
    </source>
</evidence>
<comment type="catalytic activity">
    <reaction evidence="1 5">
        <text>uridine(55) in tRNA = pseudouridine(55) in tRNA</text>
        <dbReference type="Rhea" id="RHEA:42532"/>
        <dbReference type="Rhea" id="RHEA-COMP:10101"/>
        <dbReference type="Rhea" id="RHEA-COMP:10102"/>
        <dbReference type="ChEBI" id="CHEBI:65314"/>
        <dbReference type="ChEBI" id="CHEBI:65315"/>
        <dbReference type="EC" id="5.4.99.25"/>
    </reaction>
</comment>
<dbReference type="GO" id="GO:1990481">
    <property type="term" value="P:mRNA pseudouridine synthesis"/>
    <property type="evidence" value="ECO:0007669"/>
    <property type="project" value="TreeGrafter"/>
</dbReference>
<dbReference type="Gene3D" id="3.30.2350.10">
    <property type="entry name" value="Pseudouridine synthase"/>
    <property type="match status" value="1"/>
</dbReference>
<dbReference type="HAMAP" id="MF_01080">
    <property type="entry name" value="TruB_bact"/>
    <property type="match status" value="1"/>
</dbReference>
<evidence type="ECO:0000256" key="6">
    <source>
        <dbReference type="SAM" id="MobiDB-lite"/>
    </source>
</evidence>
<dbReference type="GO" id="GO:0160148">
    <property type="term" value="F:tRNA pseudouridine(55) synthase activity"/>
    <property type="evidence" value="ECO:0007669"/>
    <property type="project" value="UniProtKB-EC"/>
</dbReference>
<evidence type="ECO:0000256" key="2">
    <source>
        <dbReference type="ARBA" id="ARBA00005642"/>
    </source>
</evidence>
<evidence type="ECO:0000256" key="1">
    <source>
        <dbReference type="ARBA" id="ARBA00000385"/>
    </source>
</evidence>
<dbReference type="NCBIfam" id="TIGR00431">
    <property type="entry name" value="TruB"/>
    <property type="match status" value="1"/>
</dbReference>
<comment type="function">
    <text evidence="5">Responsible for synthesis of pseudouridine from uracil-55 in the psi GC loop of transfer RNAs.</text>
</comment>
<dbReference type="InterPro" id="IPR015240">
    <property type="entry name" value="tRNA_sdUridine_synth_fam1_C"/>
</dbReference>
<name>A0A6J4KYY6_9CYAN</name>
<reference evidence="9" key="1">
    <citation type="submission" date="2020-02" db="EMBL/GenBank/DDBJ databases">
        <authorList>
            <person name="Meier V. D."/>
        </authorList>
    </citation>
    <scope>NUCLEOTIDE SEQUENCE</scope>
    <source>
        <strain evidence="9">AVDCRST_MAG84</strain>
    </source>
</reference>
<feature type="domain" description="Pseudouridine synthase II N-terminal" evidence="7">
    <location>
        <begin position="25"/>
        <end position="175"/>
    </location>
</feature>
<feature type="region of interest" description="Disordered" evidence="6">
    <location>
        <begin position="255"/>
        <end position="283"/>
    </location>
</feature>
<evidence type="ECO:0000256" key="3">
    <source>
        <dbReference type="ARBA" id="ARBA00022694"/>
    </source>
</evidence>
<dbReference type="InterPro" id="IPR020103">
    <property type="entry name" value="PsdUridine_synth_cat_dom_sf"/>
</dbReference>
<dbReference type="PANTHER" id="PTHR13767">
    <property type="entry name" value="TRNA-PSEUDOURIDINE SYNTHASE"/>
    <property type="match status" value="1"/>
</dbReference>
<accession>A0A6J4KYY6</accession>
<organism evidence="9">
    <name type="scientific">uncultured Microcoleus sp</name>
    <dbReference type="NCBI Taxonomy" id="259945"/>
    <lineage>
        <taxon>Bacteria</taxon>
        <taxon>Bacillati</taxon>
        <taxon>Cyanobacteriota</taxon>
        <taxon>Cyanophyceae</taxon>
        <taxon>Oscillatoriophycideae</taxon>
        <taxon>Oscillatoriales</taxon>
        <taxon>Microcoleaceae</taxon>
        <taxon>Microcoleus</taxon>
        <taxon>environmental samples</taxon>
    </lineage>
</organism>
<evidence type="ECO:0000256" key="5">
    <source>
        <dbReference type="HAMAP-Rule" id="MF_01080"/>
    </source>
</evidence>
<feature type="compositionally biased region" description="Pro residues" evidence="6">
    <location>
        <begin position="272"/>
        <end position="282"/>
    </location>
</feature>
<evidence type="ECO:0000259" key="7">
    <source>
        <dbReference type="Pfam" id="PF01509"/>
    </source>
</evidence>
<proteinExistence type="inferred from homology"/>
<dbReference type="AlphaFoldDB" id="A0A6J4KYY6"/>
<dbReference type="EMBL" id="CADCTZ010000188">
    <property type="protein sequence ID" value="CAA9318704.1"/>
    <property type="molecule type" value="Genomic_DNA"/>
</dbReference>
<keyword evidence="3 5" id="KW-0819">tRNA processing</keyword>
<evidence type="ECO:0000259" key="8">
    <source>
        <dbReference type="Pfam" id="PF09157"/>
    </source>
</evidence>
<dbReference type="SUPFAM" id="SSF55120">
    <property type="entry name" value="Pseudouridine synthase"/>
    <property type="match status" value="1"/>
</dbReference>
<protein>
    <recommendedName>
        <fullName evidence="5">tRNA pseudouridine synthase B</fullName>
        <ecNumber evidence="5">5.4.99.25</ecNumber>
    </recommendedName>
    <alternativeName>
        <fullName evidence="5">tRNA pseudouridine(55) synthase</fullName>
        <shortName evidence="5">Psi55 synthase</shortName>
    </alternativeName>
    <alternativeName>
        <fullName evidence="5">tRNA pseudouridylate synthase</fullName>
    </alternativeName>
    <alternativeName>
        <fullName evidence="5">tRNA-uridine isomerase</fullName>
    </alternativeName>
</protein>
<dbReference type="InterPro" id="IPR002501">
    <property type="entry name" value="PsdUridine_synth_N"/>
</dbReference>
<dbReference type="Pfam" id="PF01509">
    <property type="entry name" value="TruB_N"/>
    <property type="match status" value="1"/>
</dbReference>
<dbReference type="EC" id="5.4.99.25" evidence="5"/>
<feature type="active site" description="Nucleophile" evidence="5">
    <location>
        <position position="40"/>
    </location>
</feature>